<accession>A0A0A1U9L4</accession>
<dbReference type="EMBL" id="KB206455">
    <property type="protein sequence ID" value="ELP91676.1"/>
    <property type="molecule type" value="Genomic_DNA"/>
</dbReference>
<dbReference type="RefSeq" id="XP_004258447.1">
    <property type="nucleotide sequence ID" value="XM_004258399.1"/>
</dbReference>
<evidence type="ECO:0000313" key="9">
    <source>
        <dbReference type="EMBL" id="ELP91676.1"/>
    </source>
</evidence>
<dbReference type="OMA" id="MHVGGDM"/>
<dbReference type="VEuPathDB" id="AmoebaDB:EIN_207330"/>
<dbReference type="Pfam" id="PF10996">
    <property type="entry name" value="Beta-Casp"/>
    <property type="match status" value="1"/>
</dbReference>
<dbReference type="InterPro" id="IPR025069">
    <property type="entry name" value="Cpsf2_C"/>
</dbReference>
<dbReference type="OrthoDB" id="64353at2759"/>
<dbReference type="Pfam" id="PF16661">
    <property type="entry name" value="Lactamase_B_6"/>
    <property type="match status" value="1"/>
</dbReference>
<keyword evidence="3 4" id="KW-0539">Nucleus</keyword>
<proteinExistence type="inferred from homology"/>
<evidence type="ECO:0000313" key="10">
    <source>
        <dbReference type="Proteomes" id="UP000014680"/>
    </source>
</evidence>
<dbReference type="AlphaFoldDB" id="A0A0A1U9L4"/>
<dbReference type="Gene3D" id="3.40.50.10890">
    <property type="match status" value="1"/>
</dbReference>
<protein>
    <recommendedName>
        <fullName evidence="4">Cleavage and polyadenylation specificity factor subunit 2</fullName>
    </recommendedName>
    <alternativeName>
        <fullName evidence="4">Cleavage and polyadenylation specificity factor 100 kDa subunit</fullName>
    </alternativeName>
</protein>
<comment type="similarity">
    <text evidence="4">Belongs to the metallo-beta-lactamase superfamily. RNA-metabolizing metallo-beta-lactamase-like family. CPSF2/YSH1 subfamily.</text>
</comment>
<evidence type="ECO:0000259" key="8">
    <source>
        <dbReference type="Pfam" id="PF16661"/>
    </source>
</evidence>
<keyword evidence="4" id="KW-0694">RNA-binding</keyword>
<reference evidence="9 10" key="1">
    <citation type="submission" date="2012-10" db="EMBL/GenBank/DDBJ databases">
        <authorList>
            <person name="Zafar N."/>
            <person name="Inman J."/>
            <person name="Hall N."/>
            <person name="Lorenzi H."/>
            <person name="Caler E."/>
        </authorList>
    </citation>
    <scope>NUCLEOTIDE SEQUENCE [LARGE SCALE GENOMIC DNA]</scope>
    <source>
        <strain evidence="9 10">IP1</strain>
    </source>
</reference>
<dbReference type="GO" id="GO:0003723">
    <property type="term" value="F:RNA binding"/>
    <property type="evidence" value="ECO:0007669"/>
    <property type="project" value="UniProtKB-KW"/>
</dbReference>
<organism evidence="9 10">
    <name type="scientific">Entamoeba invadens IP1</name>
    <dbReference type="NCBI Taxonomy" id="370355"/>
    <lineage>
        <taxon>Eukaryota</taxon>
        <taxon>Amoebozoa</taxon>
        <taxon>Evosea</taxon>
        <taxon>Archamoebae</taxon>
        <taxon>Mastigamoebida</taxon>
        <taxon>Entamoebidae</taxon>
        <taxon>Entamoeba</taxon>
    </lineage>
</organism>
<feature type="domain" description="Metallo-beta-lactamase" evidence="8">
    <location>
        <begin position="6"/>
        <end position="61"/>
    </location>
</feature>
<evidence type="ECO:0000256" key="3">
    <source>
        <dbReference type="ARBA" id="ARBA00023242"/>
    </source>
</evidence>
<feature type="domain" description="Beta-Casp" evidence="6">
    <location>
        <begin position="147"/>
        <end position="244"/>
    </location>
</feature>
<evidence type="ECO:0000256" key="4">
    <source>
        <dbReference type="RuleBase" id="RU365006"/>
    </source>
</evidence>
<dbReference type="Proteomes" id="UP000014680">
    <property type="component" value="Unassembled WGS sequence"/>
</dbReference>
<evidence type="ECO:0000256" key="5">
    <source>
        <dbReference type="SAM" id="MobiDB-lite"/>
    </source>
</evidence>
<gene>
    <name evidence="9" type="ORF">EIN_207330</name>
</gene>
<dbReference type="GO" id="GO:0005847">
    <property type="term" value="C:mRNA cleavage and polyadenylation specificity factor complex"/>
    <property type="evidence" value="ECO:0007669"/>
    <property type="project" value="InterPro"/>
</dbReference>
<keyword evidence="10" id="KW-1185">Reference proteome</keyword>
<dbReference type="InterPro" id="IPR036866">
    <property type="entry name" value="RibonucZ/Hydroxyglut_hydro"/>
</dbReference>
<dbReference type="PANTHER" id="PTHR45922">
    <property type="entry name" value="CLEAVAGE AND POLYADENYLATION SPECIFICITY FACTOR SUBUNIT 2"/>
    <property type="match status" value="1"/>
</dbReference>
<evidence type="ECO:0000256" key="1">
    <source>
        <dbReference type="ARBA" id="ARBA00004123"/>
    </source>
</evidence>
<dbReference type="KEGG" id="eiv:EIN_207330"/>
<dbReference type="InterPro" id="IPR022712">
    <property type="entry name" value="Beta_Casp"/>
</dbReference>
<dbReference type="InterPro" id="IPR001279">
    <property type="entry name" value="Metallo-B-lactamas"/>
</dbReference>
<evidence type="ECO:0000259" key="7">
    <source>
        <dbReference type="Pfam" id="PF13299"/>
    </source>
</evidence>
<evidence type="ECO:0000259" key="6">
    <source>
        <dbReference type="Pfam" id="PF10996"/>
    </source>
</evidence>
<dbReference type="Pfam" id="PF13299">
    <property type="entry name" value="CPSF100_C"/>
    <property type="match status" value="1"/>
</dbReference>
<dbReference type="GeneID" id="14890642"/>
<feature type="domain" description="Cleavage and polyadenylation specificity factor 2 C-terminal" evidence="7">
    <location>
        <begin position="483"/>
        <end position="563"/>
    </location>
</feature>
<comment type="subcellular location">
    <subcellularLocation>
        <location evidence="1 4">Nucleus</location>
    </subcellularLocation>
</comment>
<dbReference type="PANTHER" id="PTHR45922:SF1">
    <property type="entry name" value="CLEAVAGE AND POLYADENYLATION SPECIFICITY FACTOR SUBUNIT 2"/>
    <property type="match status" value="1"/>
</dbReference>
<feature type="region of interest" description="Disordered" evidence="5">
    <location>
        <begin position="272"/>
        <end position="297"/>
    </location>
</feature>
<keyword evidence="2 4" id="KW-0507">mRNA processing</keyword>
<dbReference type="GO" id="GO:0006398">
    <property type="term" value="P:mRNA 3'-end processing by stem-loop binding and cleavage"/>
    <property type="evidence" value="ECO:0007669"/>
    <property type="project" value="InterPro"/>
</dbReference>
<dbReference type="InterPro" id="IPR027075">
    <property type="entry name" value="CPSF2"/>
</dbReference>
<feature type="compositionally biased region" description="Basic and acidic residues" evidence="5">
    <location>
        <begin position="272"/>
        <end position="287"/>
    </location>
</feature>
<name>A0A0A1U9L4_ENTIV</name>
<sequence length="566" mass="63605">MGYPTFHSRDVEAAYRKIILLEYNKVQKCGDIEVLAHSSGRTLGGANWTIRSGCDDVVYVSGNDLNYGCVVDCSKVMNYVHPMIMITDSGGIGQCQKHLEGVVQEMGRIISRKGCCLIPLDCSGRTVEYIRMILGCCNTPILKEASYHFISPVSVQIQEINKTIMEWVRSGADISNFRNFVFQNNTDRVKREIDSGRPCVVFCTNNSLSVGSISRDIFMKISRENRNGILFIDPPDEGSLGDKISKNGITGVVDIDTWRTEDYTDEERAALEKEKEEKKVVEKSVEEKSEEESESSEDIKVNMWQLKTDVYEDELEDVGGLFPFFEKKKETTVYGDASSFKMEVVAEEGLIGASEEEVDDIDEIPRKYIKGGDTVTFVCSVFASDLSGEMEVRKIHSVISKIVPRHLVFSTLIDEKALGWYQTNMTHTKLFGFSNNRFEICPITPTKTVFITDELTNVLTLSRLKEFNLGPIDAKVSDNALVPVKKEERSRHTSIYVGELPIKALTKQIEERGIDVKITEGTVVCAKGTVTISKTPSDVPKFEIRGRLNMAFLQIRRILAEQFSVL</sequence>
<dbReference type="SUPFAM" id="SSF56281">
    <property type="entry name" value="Metallo-hydrolase/oxidoreductase"/>
    <property type="match status" value="1"/>
</dbReference>
<evidence type="ECO:0000256" key="2">
    <source>
        <dbReference type="ARBA" id="ARBA00022664"/>
    </source>
</evidence>